<accession>A0A2W7QLC9</accession>
<keyword evidence="3" id="KW-1185">Reference proteome</keyword>
<comment type="caution">
    <text evidence="2">The sequence shown here is derived from an EMBL/GenBank/DDBJ whole genome shotgun (WGS) entry which is preliminary data.</text>
</comment>
<dbReference type="Pfam" id="PF13472">
    <property type="entry name" value="Lipase_GDSL_2"/>
    <property type="match status" value="1"/>
</dbReference>
<proteinExistence type="predicted"/>
<reference evidence="2 3" key="1">
    <citation type="submission" date="2018-06" db="EMBL/GenBank/DDBJ databases">
        <title>Genomic Encyclopedia of Archaeal and Bacterial Type Strains, Phase II (KMG-II): from individual species to whole genera.</title>
        <authorList>
            <person name="Goeker M."/>
        </authorList>
    </citation>
    <scope>NUCLEOTIDE SEQUENCE [LARGE SCALE GENOMIC DNA]</scope>
    <source>
        <strain evidence="2 3">DSM 19830</strain>
    </source>
</reference>
<name>A0A2W7QLC9_9BACT</name>
<gene>
    <name evidence="2" type="ORF">LV85_03295</name>
</gene>
<organism evidence="2 3">
    <name type="scientific">Algoriphagus chordae</name>
    <dbReference type="NCBI Taxonomy" id="237019"/>
    <lineage>
        <taxon>Bacteria</taxon>
        <taxon>Pseudomonadati</taxon>
        <taxon>Bacteroidota</taxon>
        <taxon>Cytophagia</taxon>
        <taxon>Cytophagales</taxon>
        <taxon>Cyclobacteriaceae</taxon>
        <taxon>Algoriphagus</taxon>
    </lineage>
</organism>
<dbReference type="Gene3D" id="3.40.50.1110">
    <property type="entry name" value="SGNH hydrolase"/>
    <property type="match status" value="1"/>
</dbReference>
<dbReference type="Proteomes" id="UP000248882">
    <property type="component" value="Unassembled WGS sequence"/>
</dbReference>
<dbReference type="AlphaFoldDB" id="A0A2W7QLC9"/>
<dbReference type="SUPFAM" id="SSF52266">
    <property type="entry name" value="SGNH hydrolase"/>
    <property type="match status" value="1"/>
</dbReference>
<dbReference type="InterPro" id="IPR036514">
    <property type="entry name" value="SGNH_hydro_sf"/>
</dbReference>
<dbReference type="InterPro" id="IPR051532">
    <property type="entry name" value="Ester_Hydrolysis_Enzymes"/>
</dbReference>
<dbReference type="GO" id="GO:0004622">
    <property type="term" value="F:phosphatidylcholine lysophospholipase activity"/>
    <property type="evidence" value="ECO:0007669"/>
    <property type="project" value="TreeGrafter"/>
</dbReference>
<dbReference type="InterPro" id="IPR013830">
    <property type="entry name" value="SGNH_hydro"/>
</dbReference>
<dbReference type="PANTHER" id="PTHR30383:SF5">
    <property type="entry name" value="SGNH HYDROLASE-TYPE ESTERASE DOMAIN-CONTAINING PROTEIN"/>
    <property type="match status" value="1"/>
</dbReference>
<sequence length="232" mass="26323">MHFINVLFISLFLFSTHDKESKYDYLNELKTELQQKWPENRTINLVFHGHSVPAGYFRTPIVKTLDAYPYLVMQELTSQYPYAVVNIINTSIGGEDSKSGAQRFEAEVLTHQPDVLFIDYALNDKRIGLDSAKIAWENMIQLALEKDIKVILLTPSPDKKLPLTEDDTLLGQHAIQIRGLAEKYEIGLVDSYELFKKETAAGVSLASLMAQGNHPNKNGHTLIAKGIMEYFY</sequence>
<dbReference type="OrthoDB" id="9796689at2"/>
<evidence type="ECO:0000313" key="2">
    <source>
        <dbReference type="EMBL" id="PZX49164.1"/>
    </source>
</evidence>
<evidence type="ECO:0000259" key="1">
    <source>
        <dbReference type="Pfam" id="PF13472"/>
    </source>
</evidence>
<dbReference type="EMBL" id="QKZT01000016">
    <property type="protein sequence ID" value="PZX49164.1"/>
    <property type="molecule type" value="Genomic_DNA"/>
</dbReference>
<evidence type="ECO:0000313" key="3">
    <source>
        <dbReference type="Proteomes" id="UP000248882"/>
    </source>
</evidence>
<dbReference type="PANTHER" id="PTHR30383">
    <property type="entry name" value="THIOESTERASE 1/PROTEASE 1/LYSOPHOSPHOLIPASE L1"/>
    <property type="match status" value="1"/>
</dbReference>
<feature type="domain" description="SGNH hydrolase-type esterase" evidence="1">
    <location>
        <begin position="48"/>
        <end position="221"/>
    </location>
</feature>
<dbReference type="RefSeq" id="WP_111321381.1">
    <property type="nucleotide sequence ID" value="NZ_QKZT01000016.1"/>
</dbReference>
<protein>
    <submittedName>
        <fullName evidence="2">Lysophospholipase L1-like esterase</fullName>
    </submittedName>
</protein>